<proteinExistence type="inferred from homology"/>
<dbReference type="GO" id="GO:0008324">
    <property type="term" value="F:monoatomic cation transmembrane transporter activity"/>
    <property type="evidence" value="ECO:0007669"/>
    <property type="project" value="TreeGrafter"/>
</dbReference>
<evidence type="ECO:0000256" key="3">
    <source>
        <dbReference type="ARBA" id="ARBA00022692"/>
    </source>
</evidence>
<dbReference type="Gene3D" id="1.20.1420.30">
    <property type="entry name" value="NCX, central ion-binding region"/>
    <property type="match status" value="1"/>
</dbReference>
<evidence type="ECO:0000256" key="10">
    <source>
        <dbReference type="SAM" id="Phobius"/>
    </source>
</evidence>
<name>A0AAE0EY89_9CHLO</name>
<keyword evidence="3 10" id="KW-0812">Transmembrane</keyword>
<evidence type="ECO:0000256" key="7">
    <source>
        <dbReference type="ARBA" id="ARBA00023201"/>
    </source>
</evidence>
<evidence type="ECO:0000256" key="9">
    <source>
        <dbReference type="SAM" id="MobiDB-lite"/>
    </source>
</evidence>
<comment type="caution">
    <text evidence="12">The sequence shown here is derived from an EMBL/GenBank/DDBJ whole genome shotgun (WGS) entry which is preliminary data.</text>
</comment>
<accession>A0AAE0EY89</accession>
<dbReference type="EMBL" id="LGRX02030922">
    <property type="protein sequence ID" value="KAK3245196.1"/>
    <property type="molecule type" value="Genomic_DNA"/>
</dbReference>
<evidence type="ECO:0000256" key="8">
    <source>
        <dbReference type="ARBA" id="ARBA00038187"/>
    </source>
</evidence>
<dbReference type="PANTHER" id="PTHR12266">
    <property type="entry name" value="NA+/CA2+ K+ INDEPENDENT EXCHANGER"/>
    <property type="match status" value="1"/>
</dbReference>
<evidence type="ECO:0000256" key="5">
    <source>
        <dbReference type="ARBA" id="ARBA00023053"/>
    </source>
</evidence>
<keyword evidence="4 10" id="KW-1133">Transmembrane helix</keyword>
<evidence type="ECO:0000259" key="11">
    <source>
        <dbReference type="Pfam" id="PF01699"/>
    </source>
</evidence>
<feature type="compositionally biased region" description="Gly residues" evidence="9">
    <location>
        <begin position="45"/>
        <end position="54"/>
    </location>
</feature>
<dbReference type="Pfam" id="PF01699">
    <property type="entry name" value="Na_Ca_ex"/>
    <property type="match status" value="1"/>
</dbReference>
<evidence type="ECO:0000313" key="13">
    <source>
        <dbReference type="Proteomes" id="UP001190700"/>
    </source>
</evidence>
<feature type="transmembrane region" description="Helical" evidence="10">
    <location>
        <begin position="217"/>
        <end position="239"/>
    </location>
</feature>
<keyword evidence="5" id="KW-0915">Sodium</keyword>
<dbReference type="InterPro" id="IPR051359">
    <property type="entry name" value="CaCA_antiporter"/>
</dbReference>
<feature type="transmembrane region" description="Helical" evidence="10">
    <location>
        <begin position="161"/>
        <end position="180"/>
    </location>
</feature>
<evidence type="ECO:0000313" key="12">
    <source>
        <dbReference type="EMBL" id="KAK3245196.1"/>
    </source>
</evidence>
<comment type="similarity">
    <text evidence="8">Belongs to the Ca(2+):cation antiporter (CaCA) (TC 2.A.19) family. Cation/calcium exchanger (CCX) subfamily.</text>
</comment>
<dbReference type="GO" id="GO:0016020">
    <property type="term" value="C:membrane"/>
    <property type="evidence" value="ECO:0007669"/>
    <property type="project" value="UniProtKB-SubCell"/>
</dbReference>
<evidence type="ECO:0000256" key="6">
    <source>
        <dbReference type="ARBA" id="ARBA00023136"/>
    </source>
</evidence>
<feature type="region of interest" description="Disordered" evidence="9">
    <location>
        <begin position="37"/>
        <end position="64"/>
    </location>
</feature>
<feature type="transmembrane region" description="Helical" evidence="10">
    <location>
        <begin position="327"/>
        <end position="350"/>
    </location>
</feature>
<keyword evidence="13" id="KW-1185">Reference proteome</keyword>
<sequence>MGASDGGQGYMIYVVVSTRGEKEECEDFDHECPECLEEPLMPASGGRGRTGSDGTGSEYGSSRAVHPATPELIVATPADVDSPTGLPVAIPAPVDEAASSSMDNIMEIGRTITDKFFSLMRPLDILLQATMPVGGTRRALMPLDIVLQATMPVVGDHVVDGHPLVIAAVPLCAPVCFLVIEGYFPGKVGTSGFIFGFAVGLVSAVLTYFAVVRYQVSGWPIAVVNTFAVLSFAMGIIWMDVAAGELVALFEAMGAIMSLSPALLGATILAWGNSLGDFVADTSMARSGQPTTALTACFAGPLFNLLCGTSVTYVFQCVHADNYTIDFKLDNALMCLLIFHLVGLVHAVFLVPTYHKWELSHATAYGMLLFYAIFSVVYILFDQEVIG</sequence>
<feature type="transmembrane region" description="Helical" evidence="10">
    <location>
        <begin position="292"/>
        <end position="315"/>
    </location>
</feature>
<protein>
    <recommendedName>
        <fullName evidence="11">Sodium/calcium exchanger membrane region domain-containing protein</fullName>
    </recommendedName>
</protein>
<keyword evidence="2" id="KW-0813">Transport</keyword>
<dbReference type="PANTHER" id="PTHR12266:SF0">
    <property type="entry name" value="MITOCHONDRIAL SODIUM_CALCIUM EXCHANGER PROTEIN"/>
    <property type="match status" value="1"/>
</dbReference>
<feature type="domain" description="Sodium/calcium exchanger membrane region" evidence="11">
    <location>
        <begin position="228"/>
        <end position="378"/>
    </location>
</feature>
<reference evidence="12 13" key="1">
    <citation type="journal article" date="2015" name="Genome Biol. Evol.">
        <title>Comparative Genomics of a Bacterivorous Green Alga Reveals Evolutionary Causalities and Consequences of Phago-Mixotrophic Mode of Nutrition.</title>
        <authorList>
            <person name="Burns J.A."/>
            <person name="Paasch A."/>
            <person name="Narechania A."/>
            <person name="Kim E."/>
        </authorList>
    </citation>
    <scope>NUCLEOTIDE SEQUENCE [LARGE SCALE GENOMIC DNA]</scope>
    <source>
        <strain evidence="12 13">PLY_AMNH</strain>
    </source>
</reference>
<keyword evidence="7" id="KW-0406">Ion transport</keyword>
<keyword evidence="7" id="KW-0739">Sodium transport</keyword>
<dbReference type="InterPro" id="IPR004837">
    <property type="entry name" value="NaCa_Exmemb"/>
</dbReference>
<feature type="transmembrane region" description="Helical" evidence="10">
    <location>
        <begin position="192"/>
        <end position="211"/>
    </location>
</feature>
<dbReference type="InterPro" id="IPR044880">
    <property type="entry name" value="NCX_ion-bd_dom_sf"/>
</dbReference>
<dbReference type="AlphaFoldDB" id="A0AAE0EY89"/>
<dbReference type="GO" id="GO:0006814">
    <property type="term" value="P:sodium ion transport"/>
    <property type="evidence" value="ECO:0007669"/>
    <property type="project" value="UniProtKB-KW"/>
</dbReference>
<evidence type="ECO:0000256" key="1">
    <source>
        <dbReference type="ARBA" id="ARBA00004141"/>
    </source>
</evidence>
<feature type="transmembrane region" description="Helical" evidence="10">
    <location>
        <begin position="362"/>
        <end position="381"/>
    </location>
</feature>
<evidence type="ECO:0000256" key="4">
    <source>
        <dbReference type="ARBA" id="ARBA00022989"/>
    </source>
</evidence>
<feature type="transmembrane region" description="Helical" evidence="10">
    <location>
        <begin position="246"/>
        <end position="272"/>
    </location>
</feature>
<evidence type="ECO:0000256" key="2">
    <source>
        <dbReference type="ARBA" id="ARBA00022448"/>
    </source>
</evidence>
<comment type="subcellular location">
    <subcellularLocation>
        <location evidence="1">Membrane</location>
        <topology evidence="1">Multi-pass membrane protein</topology>
    </subcellularLocation>
</comment>
<dbReference type="Proteomes" id="UP001190700">
    <property type="component" value="Unassembled WGS sequence"/>
</dbReference>
<gene>
    <name evidence="12" type="ORF">CYMTET_45227</name>
</gene>
<keyword evidence="6 10" id="KW-0472">Membrane</keyword>
<organism evidence="12 13">
    <name type="scientific">Cymbomonas tetramitiformis</name>
    <dbReference type="NCBI Taxonomy" id="36881"/>
    <lineage>
        <taxon>Eukaryota</taxon>
        <taxon>Viridiplantae</taxon>
        <taxon>Chlorophyta</taxon>
        <taxon>Pyramimonadophyceae</taxon>
        <taxon>Pyramimonadales</taxon>
        <taxon>Pyramimonadaceae</taxon>
        <taxon>Cymbomonas</taxon>
    </lineage>
</organism>